<feature type="region of interest" description="Disordered" evidence="4">
    <location>
        <begin position="872"/>
        <end position="902"/>
    </location>
</feature>
<dbReference type="EMBL" id="CAUYUE010000013">
    <property type="protein sequence ID" value="CAK0785838.1"/>
    <property type="molecule type" value="Genomic_DNA"/>
</dbReference>
<dbReference type="GO" id="GO:0032040">
    <property type="term" value="C:small-subunit processome"/>
    <property type="evidence" value="ECO:0007669"/>
    <property type="project" value="InterPro"/>
</dbReference>
<dbReference type="GO" id="GO:0006364">
    <property type="term" value="P:rRNA processing"/>
    <property type="evidence" value="ECO:0007669"/>
    <property type="project" value="InterPro"/>
</dbReference>
<dbReference type="InterPro" id="IPR006709">
    <property type="entry name" value="SSU_processome_Utp14"/>
</dbReference>
<keyword evidence="6" id="KW-1185">Reference proteome</keyword>
<reference evidence="5 6" key="1">
    <citation type="submission" date="2023-10" db="EMBL/GenBank/DDBJ databases">
        <authorList>
            <person name="Maclean D."/>
            <person name="Macfadyen A."/>
        </authorList>
    </citation>
    <scope>NUCLEOTIDE SEQUENCE [LARGE SCALE GENOMIC DNA]</scope>
</reference>
<feature type="region of interest" description="Disordered" evidence="4">
    <location>
        <begin position="214"/>
        <end position="245"/>
    </location>
</feature>
<dbReference type="AlphaFoldDB" id="A0AAV1IET5"/>
<evidence type="ECO:0000256" key="4">
    <source>
        <dbReference type="SAM" id="MobiDB-lite"/>
    </source>
</evidence>
<evidence type="ECO:0000313" key="5">
    <source>
        <dbReference type="EMBL" id="CAK0785838.1"/>
    </source>
</evidence>
<feature type="compositionally biased region" description="Acidic residues" evidence="4">
    <location>
        <begin position="472"/>
        <end position="486"/>
    </location>
</feature>
<feature type="region of interest" description="Disordered" evidence="4">
    <location>
        <begin position="792"/>
        <end position="856"/>
    </location>
</feature>
<dbReference type="PANTHER" id="PTHR14150:SF12">
    <property type="entry name" value="U3 SMALL NUCLEOLAR RNA-ASSOCIATED PROTEIN 14 HOMOLOG A"/>
    <property type="match status" value="1"/>
</dbReference>
<accession>A0AAV1IET5</accession>
<feature type="region of interest" description="Disordered" evidence="4">
    <location>
        <begin position="460"/>
        <end position="499"/>
    </location>
</feature>
<protein>
    <submittedName>
        <fullName evidence="5">Uncharacterized protein</fullName>
    </submittedName>
</protein>
<gene>
    <name evidence="5" type="ORF">CVIRNUC_009050</name>
</gene>
<keyword evidence="2" id="KW-0597">Phosphoprotein</keyword>
<organism evidence="5 6">
    <name type="scientific">Coccomyxa viridis</name>
    <dbReference type="NCBI Taxonomy" id="1274662"/>
    <lineage>
        <taxon>Eukaryota</taxon>
        <taxon>Viridiplantae</taxon>
        <taxon>Chlorophyta</taxon>
        <taxon>core chlorophytes</taxon>
        <taxon>Trebouxiophyceae</taxon>
        <taxon>Trebouxiophyceae incertae sedis</taxon>
        <taxon>Coccomyxaceae</taxon>
        <taxon>Coccomyxa</taxon>
    </lineage>
</organism>
<feature type="region of interest" description="Disordered" evidence="4">
    <location>
        <begin position="1013"/>
        <end position="1038"/>
    </location>
</feature>
<evidence type="ECO:0000256" key="3">
    <source>
        <dbReference type="ARBA" id="ARBA00023242"/>
    </source>
</evidence>
<feature type="compositionally biased region" description="Low complexity" evidence="4">
    <location>
        <begin position="568"/>
        <end position="578"/>
    </location>
</feature>
<feature type="compositionally biased region" description="Gly residues" evidence="4">
    <location>
        <begin position="579"/>
        <end position="590"/>
    </location>
</feature>
<feature type="compositionally biased region" description="Basic and acidic residues" evidence="4">
    <location>
        <begin position="666"/>
        <end position="677"/>
    </location>
</feature>
<keyword evidence="3" id="KW-0539">Nucleus</keyword>
<feature type="compositionally biased region" description="Basic and acidic residues" evidence="4">
    <location>
        <begin position="595"/>
        <end position="607"/>
    </location>
</feature>
<feature type="compositionally biased region" description="Low complexity" evidence="4">
    <location>
        <begin position="162"/>
        <end position="172"/>
    </location>
</feature>
<feature type="compositionally biased region" description="Basic and acidic residues" evidence="4">
    <location>
        <begin position="615"/>
        <end position="627"/>
    </location>
</feature>
<feature type="compositionally biased region" description="Basic and acidic residues" evidence="4">
    <location>
        <begin position="150"/>
        <end position="161"/>
    </location>
</feature>
<feature type="compositionally biased region" description="Basic and acidic residues" evidence="4">
    <location>
        <begin position="875"/>
        <end position="888"/>
    </location>
</feature>
<evidence type="ECO:0000256" key="1">
    <source>
        <dbReference type="ARBA" id="ARBA00004604"/>
    </source>
</evidence>
<feature type="compositionally biased region" description="Polar residues" evidence="4">
    <location>
        <begin position="678"/>
        <end position="688"/>
    </location>
</feature>
<feature type="region of interest" description="Disordered" evidence="4">
    <location>
        <begin position="561"/>
        <end position="696"/>
    </location>
</feature>
<proteinExistence type="predicted"/>
<feature type="compositionally biased region" description="Low complexity" evidence="4">
    <location>
        <begin position="633"/>
        <end position="650"/>
    </location>
</feature>
<feature type="compositionally biased region" description="Basic and acidic residues" evidence="4">
    <location>
        <begin position="220"/>
        <end position="235"/>
    </location>
</feature>
<feature type="compositionally biased region" description="Acidic residues" evidence="4">
    <location>
        <begin position="134"/>
        <end position="149"/>
    </location>
</feature>
<sequence>MAKARRPRSKGKPPARLDVYEAEEEVPAEEKFAGQRYDNIENYEYELPSDFEDEEIDEDAAFTEEDKKLYAGWFEGTEAAMAAGGNTAPDDGLLASQDDAEDGEDAYNTDDFSEEEDPQAAQEPNEEGSKESDEGSEDDDEEEEDMEEGDGNKEQHARMLAEVRAAGRPAGARRPREVQTESVPERALNVGPMTDLPGGQAGELQISDLLGALGKGKGRNALDARSRRTLERVEQRSAPVEPSLPATIRAKKQRQAGYEVSTKDVSKWQSIVKANREAPTLKFAAGNEDVPRTSTTGALIAKFQPSRDFEKEIAAMLAAAGAHNEQAVQEAEEALALKGQSVEEARARRDHLAKMRSLLFHQEAKLKHLAKIKSKDYHRRAQKAARAKAKKAGEMGDADFLRLAAEEAELQRAKERLTLKHRNTSQWARRALRRGINVMDEGTKEAIQEQLRMGQELRRKVEAPGSGSDMGSDAEDSATDASEDEGDAPKDLSKPSRAAIAKAKAAAMDIMQNGEGEDDAPAKGLFALPFMRRAQEKRRAQAQAEAAAMLHDMEAADACAELDSSDEAANWAAAEPTAGHGGRLRFGGAGQQQHSHLDDKADSKAEDSDLDEDAEAKAERLGSRVEPQEGVLPASASGWTAAGADAPAASAKRDRSLQLQKYGKIGKQDRKLERREQAQQTVLANGSAQKGGLLQSGSASAEAAGIAREPGHEAYRPDILAHVARKQREHLLDANIGASMQNGAAEQPRGKEMALPASLTAGQEDGNSSGQAPFIQAAKFRGLKEGYVFKTGPRGTGYYQEGHLNGEKQSSKAGGAHELLSKASSKAKPRQTAQEQAGGDQEDDGNMKPLKGTELSQRELIARAFAGDDVQAEFDEAKGREAEEEAPKADAPSLLPGWGAWAGHQKTPGWMAKAQDKAQRQRQEAIARRKDAKLAHVIISERYDKKASKYGTPSVPFPYNVKEVYERSMRQPLGRDYNTDSSFRNLTRPKILKTPGVVIEPLKYNKAADKDAARLPANNAKRKSMAVVSNGMRKQSKV</sequence>
<dbReference type="Pfam" id="PF04615">
    <property type="entry name" value="Utp14"/>
    <property type="match status" value="1"/>
</dbReference>
<name>A0AAV1IET5_9CHLO</name>
<feature type="compositionally biased region" description="Acidic residues" evidence="4">
    <location>
        <begin position="98"/>
        <end position="118"/>
    </location>
</feature>
<comment type="caution">
    <text evidence="5">The sequence shown here is derived from an EMBL/GenBank/DDBJ whole genome shotgun (WGS) entry which is preliminary data.</text>
</comment>
<evidence type="ECO:0000313" key="6">
    <source>
        <dbReference type="Proteomes" id="UP001314263"/>
    </source>
</evidence>
<evidence type="ECO:0000256" key="2">
    <source>
        <dbReference type="ARBA" id="ARBA00022553"/>
    </source>
</evidence>
<dbReference type="Proteomes" id="UP001314263">
    <property type="component" value="Unassembled WGS sequence"/>
</dbReference>
<feature type="region of interest" description="Disordered" evidence="4">
    <location>
        <begin position="739"/>
        <end position="773"/>
    </location>
</feature>
<feature type="region of interest" description="Disordered" evidence="4">
    <location>
        <begin position="81"/>
        <end position="201"/>
    </location>
</feature>
<dbReference type="PANTHER" id="PTHR14150">
    <property type="entry name" value="U3 SMALL NUCLEOLAR RNA-ASSOCIATED PROTEIN 14"/>
    <property type="match status" value="1"/>
</dbReference>
<comment type="subcellular location">
    <subcellularLocation>
        <location evidence="1">Nucleus</location>
        <location evidence="1">Nucleolus</location>
    </subcellularLocation>
</comment>